<feature type="compositionally biased region" description="Basic residues" evidence="1">
    <location>
        <begin position="1"/>
        <end position="10"/>
    </location>
</feature>
<evidence type="ECO:0000313" key="3">
    <source>
        <dbReference type="Proteomes" id="UP000195011"/>
    </source>
</evidence>
<dbReference type="AlphaFoldDB" id="A0A251YD59"/>
<dbReference type="Proteomes" id="UP000195011">
    <property type="component" value="Unassembled WGS sequence"/>
</dbReference>
<dbReference type="EMBL" id="MDJY01000047">
    <property type="protein sequence ID" value="OUE22156.1"/>
    <property type="molecule type" value="Genomic_DNA"/>
</dbReference>
<sequence>MAFRRTRRTAARAPADPGSTCTIPRTRVGSSSSSTPAATADAHSSLATSSGVCASCSSASTACSSRTNASADPGRASGWRDIDRRSTSSSRSGTSARPVGSGLAFWIRATRSAGAFCPPGTSNGLRPASSEYTVAASDHTSLRTVPGLSSASTSGADHGIDRPTASVAAASSSVEAMPKSLSTGCPKAVVRMFAGLMSRCSTPARCAVSTALAMRIPTRSTSATPSGSRRYRSLRLDEQSSITRYGRPSAATLAWCTVSTEGCALSCAMRSASARNMARSRSVAISASMTLTAT</sequence>
<feature type="compositionally biased region" description="Low complexity" evidence="1">
    <location>
        <begin position="30"/>
        <end position="42"/>
    </location>
</feature>
<dbReference type="AntiFam" id="ANF00109">
    <property type="entry name" value="Shadow ORF (opposite afsK)"/>
</dbReference>
<organism evidence="2 3">
    <name type="scientific">Clavibacter michiganensis</name>
    <dbReference type="NCBI Taxonomy" id="28447"/>
    <lineage>
        <taxon>Bacteria</taxon>
        <taxon>Bacillati</taxon>
        <taxon>Actinomycetota</taxon>
        <taxon>Actinomycetes</taxon>
        <taxon>Micrococcales</taxon>
        <taxon>Microbacteriaceae</taxon>
        <taxon>Clavibacter</taxon>
    </lineage>
</organism>
<protein>
    <submittedName>
        <fullName evidence="2">Uncharacterized protein</fullName>
    </submittedName>
</protein>
<reference evidence="2 3" key="1">
    <citation type="submission" date="2016-08" db="EMBL/GenBank/DDBJ databases">
        <title>Genome sequence of Clavibacter michiganensis spp strain CFBP8017.</title>
        <authorList>
            <person name="Thapa S.P."/>
            <person name="Coaker G."/>
            <person name="Jacques M.-A."/>
        </authorList>
    </citation>
    <scope>NUCLEOTIDE SEQUENCE [LARGE SCALE GENOMIC DNA]</scope>
    <source>
        <strain evidence="2">CFBP8017</strain>
    </source>
</reference>
<feature type="region of interest" description="Disordered" evidence="1">
    <location>
        <begin position="63"/>
        <end position="99"/>
    </location>
</feature>
<comment type="caution">
    <text evidence="2">The sequence shown here is derived from an EMBL/GenBank/DDBJ whole genome shotgun (WGS) entry which is preliminary data.</text>
</comment>
<name>A0A251YD59_9MICO</name>
<feature type="region of interest" description="Disordered" evidence="1">
    <location>
        <begin position="1"/>
        <end position="42"/>
    </location>
</feature>
<proteinExistence type="predicted"/>
<gene>
    <name evidence="2" type="ORF">BFL36_10435</name>
</gene>
<accession>A0A251YD59</accession>
<evidence type="ECO:0000313" key="2">
    <source>
        <dbReference type="EMBL" id="OUE22156.1"/>
    </source>
</evidence>
<evidence type="ECO:0000256" key="1">
    <source>
        <dbReference type="SAM" id="MobiDB-lite"/>
    </source>
</evidence>
<feature type="compositionally biased region" description="Low complexity" evidence="1">
    <location>
        <begin position="87"/>
        <end position="97"/>
    </location>
</feature>